<dbReference type="Pfam" id="PF13920">
    <property type="entry name" value="zf-C3HC4_3"/>
    <property type="match status" value="1"/>
</dbReference>
<dbReference type="GO" id="GO:0008270">
    <property type="term" value="F:zinc ion binding"/>
    <property type="evidence" value="ECO:0007669"/>
    <property type="project" value="UniProtKB-KW"/>
</dbReference>
<keyword evidence="2" id="KW-0175">Coiled coil</keyword>
<feature type="coiled-coil region" evidence="2">
    <location>
        <begin position="141"/>
        <end position="168"/>
    </location>
</feature>
<keyword evidence="1" id="KW-0863">Zinc-finger</keyword>
<reference evidence="4 5" key="1">
    <citation type="submission" date="2016-11" db="EMBL/GenBank/DDBJ databases">
        <title>The macronuclear genome of Stentor coeruleus: a giant cell with tiny introns.</title>
        <authorList>
            <person name="Slabodnick M."/>
            <person name="Ruby J.G."/>
            <person name="Reiff S.B."/>
            <person name="Swart E.C."/>
            <person name="Gosai S."/>
            <person name="Prabakaran S."/>
            <person name="Witkowska E."/>
            <person name="Larue G.E."/>
            <person name="Fisher S."/>
            <person name="Freeman R.M."/>
            <person name="Gunawardena J."/>
            <person name="Chu W."/>
            <person name="Stover N.A."/>
            <person name="Gregory B.D."/>
            <person name="Nowacki M."/>
            <person name="Derisi J."/>
            <person name="Roy S.W."/>
            <person name="Marshall W.F."/>
            <person name="Sood P."/>
        </authorList>
    </citation>
    <scope>NUCLEOTIDE SEQUENCE [LARGE SCALE GENOMIC DNA]</scope>
    <source>
        <strain evidence="4">WM001</strain>
    </source>
</reference>
<proteinExistence type="predicted"/>
<dbReference type="PROSITE" id="PS50089">
    <property type="entry name" value="ZF_RING_2"/>
    <property type="match status" value="1"/>
</dbReference>
<evidence type="ECO:0000259" key="3">
    <source>
        <dbReference type="PROSITE" id="PS50089"/>
    </source>
</evidence>
<dbReference type="InterPro" id="IPR013083">
    <property type="entry name" value="Znf_RING/FYVE/PHD"/>
</dbReference>
<dbReference type="SUPFAM" id="SSF57850">
    <property type="entry name" value="RING/U-box"/>
    <property type="match status" value="1"/>
</dbReference>
<name>A0A1R2B7F6_9CILI</name>
<evidence type="ECO:0000256" key="2">
    <source>
        <dbReference type="SAM" id="Coils"/>
    </source>
</evidence>
<dbReference type="InterPro" id="IPR001841">
    <property type="entry name" value="Znf_RING"/>
</dbReference>
<keyword evidence="5" id="KW-1185">Reference proteome</keyword>
<keyword evidence="1" id="KW-0862">Zinc</keyword>
<gene>
    <name evidence="4" type="ORF">SteCoe_28766</name>
</gene>
<protein>
    <recommendedName>
        <fullName evidence="3">RING-type domain-containing protein</fullName>
    </recommendedName>
</protein>
<keyword evidence="1" id="KW-0479">Metal-binding</keyword>
<evidence type="ECO:0000313" key="4">
    <source>
        <dbReference type="EMBL" id="OMJ72733.1"/>
    </source>
</evidence>
<comment type="caution">
    <text evidence="4">The sequence shown here is derived from an EMBL/GenBank/DDBJ whole genome shotgun (WGS) entry which is preliminary data.</text>
</comment>
<evidence type="ECO:0000256" key="1">
    <source>
        <dbReference type="PROSITE-ProRule" id="PRU00175"/>
    </source>
</evidence>
<sequence>MSSCLKALSKLALNIPEGQISLCALFIDLSFFISSLDIDYLGSLTNFPSFKYIQAKKHVVALIKENQQNLNDNSKLDQLGLGKTSQMMCSSKEDNFSSILVLLPTHNNYFSITFEDFTYVLLRFDIKDLIGNSIEACIAHIENIKFSIAQIQKKNNDVQENIEKATQMTKEKFVAANMINDLNKQYANDLKIQKDRILELYEGFQELEDEESECGIHLRCIVCRNNLRSVMYKPCGHLTLCEECLKQNLKIDINIPIKRKRKFLYCQLCKEKVSETKAVSF</sequence>
<dbReference type="Proteomes" id="UP000187209">
    <property type="component" value="Unassembled WGS sequence"/>
</dbReference>
<accession>A0A1R2B7F6</accession>
<evidence type="ECO:0000313" key="5">
    <source>
        <dbReference type="Proteomes" id="UP000187209"/>
    </source>
</evidence>
<feature type="domain" description="RING-type" evidence="3">
    <location>
        <begin position="220"/>
        <end position="270"/>
    </location>
</feature>
<dbReference type="EMBL" id="MPUH01000878">
    <property type="protein sequence ID" value="OMJ72733.1"/>
    <property type="molecule type" value="Genomic_DNA"/>
</dbReference>
<organism evidence="4 5">
    <name type="scientific">Stentor coeruleus</name>
    <dbReference type="NCBI Taxonomy" id="5963"/>
    <lineage>
        <taxon>Eukaryota</taxon>
        <taxon>Sar</taxon>
        <taxon>Alveolata</taxon>
        <taxon>Ciliophora</taxon>
        <taxon>Postciliodesmatophora</taxon>
        <taxon>Heterotrichea</taxon>
        <taxon>Heterotrichida</taxon>
        <taxon>Stentoridae</taxon>
        <taxon>Stentor</taxon>
    </lineage>
</organism>
<dbReference type="Gene3D" id="3.30.40.10">
    <property type="entry name" value="Zinc/RING finger domain, C3HC4 (zinc finger)"/>
    <property type="match status" value="1"/>
</dbReference>
<dbReference type="AlphaFoldDB" id="A0A1R2B7F6"/>